<dbReference type="SUPFAM" id="SSF52047">
    <property type="entry name" value="RNI-like"/>
    <property type="match status" value="1"/>
</dbReference>
<dbReference type="InterPro" id="IPR053197">
    <property type="entry name" value="F-box_SCFL_complex_component"/>
</dbReference>
<feature type="region of interest" description="Disordered" evidence="1">
    <location>
        <begin position="96"/>
        <end position="117"/>
    </location>
</feature>
<feature type="region of interest" description="Disordered" evidence="1">
    <location>
        <begin position="1"/>
        <end position="20"/>
    </location>
</feature>
<feature type="domain" description="F-box" evidence="2">
    <location>
        <begin position="25"/>
        <end position="79"/>
    </location>
</feature>
<dbReference type="PANTHER" id="PTHR34223:SF99">
    <property type="entry name" value="OS04G0440200 PROTEIN"/>
    <property type="match status" value="1"/>
</dbReference>
<dbReference type="Pfam" id="PF00646">
    <property type="entry name" value="F-box"/>
    <property type="match status" value="1"/>
</dbReference>
<dbReference type="SUPFAM" id="SSF81383">
    <property type="entry name" value="F-box domain"/>
    <property type="match status" value="1"/>
</dbReference>
<evidence type="ECO:0000313" key="3">
    <source>
        <dbReference type="EMBL" id="CAL5067921.1"/>
    </source>
</evidence>
<gene>
    <name evidence="3" type="ORF">URODEC1_LOCUS101255</name>
</gene>
<feature type="compositionally biased region" description="Basic residues" evidence="1">
    <location>
        <begin position="396"/>
        <end position="406"/>
    </location>
</feature>
<evidence type="ECO:0000259" key="2">
    <source>
        <dbReference type="PROSITE" id="PS50181"/>
    </source>
</evidence>
<dbReference type="Proteomes" id="UP001497457">
    <property type="component" value="Chromosome 5rd"/>
</dbReference>
<proteinExistence type="predicted"/>
<accession>A0ABC9F166</accession>
<reference evidence="4" key="1">
    <citation type="submission" date="2024-06" db="EMBL/GenBank/DDBJ databases">
        <authorList>
            <person name="Ryan C."/>
        </authorList>
    </citation>
    <scope>NUCLEOTIDE SEQUENCE [LARGE SCALE GENOMIC DNA]</scope>
</reference>
<dbReference type="InterPro" id="IPR032675">
    <property type="entry name" value="LRR_dom_sf"/>
</dbReference>
<keyword evidence="4" id="KW-1185">Reference proteome</keyword>
<dbReference type="EMBL" id="OZ075115">
    <property type="protein sequence ID" value="CAL5067921.1"/>
    <property type="molecule type" value="Genomic_DNA"/>
</dbReference>
<feature type="compositionally biased region" description="Acidic residues" evidence="1">
    <location>
        <begin position="96"/>
        <end position="110"/>
    </location>
</feature>
<dbReference type="PROSITE" id="PS50181">
    <property type="entry name" value="FBOX"/>
    <property type="match status" value="1"/>
</dbReference>
<dbReference type="PANTHER" id="PTHR34223">
    <property type="entry name" value="OS11G0201299 PROTEIN"/>
    <property type="match status" value="1"/>
</dbReference>
<evidence type="ECO:0000313" key="4">
    <source>
        <dbReference type="Proteomes" id="UP001497457"/>
    </source>
</evidence>
<dbReference type="Gene3D" id="3.80.10.10">
    <property type="entry name" value="Ribonuclease Inhibitor"/>
    <property type="match status" value="1"/>
</dbReference>
<dbReference type="AlphaFoldDB" id="A0ABC9F166"/>
<protein>
    <recommendedName>
        <fullName evidence="2">F-box domain-containing protein</fullName>
    </recommendedName>
</protein>
<dbReference type="InterPro" id="IPR036047">
    <property type="entry name" value="F-box-like_dom_sf"/>
</dbReference>
<feature type="region of interest" description="Disordered" evidence="1">
    <location>
        <begin position="393"/>
        <end position="413"/>
    </location>
</feature>
<evidence type="ECO:0000256" key="1">
    <source>
        <dbReference type="SAM" id="MobiDB-lite"/>
    </source>
</evidence>
<reference evidence="3 4" key="2">
    <citation type="submission" date="2024-10" db="EMBL/GenBank/DDBJ databases">
        <authorList>
            <person name="Ryan C."/>
        </authorList>
    </citation>
    <scope>NUCLEOTIDE SEQUENCE [LARGE SCALE GENOMIC DNA]</scope>
</reference>
<dbReference type="Gene3D" id="1.20.1280.50">
    <property type="match status" value="1"/>
</dbReference>
<sequence>MMEMEEKPAGTDDGEERGRADAAVEDRLSALPGDVLLNVLSCLTSMQAARTTLLSRRWRHLWRDVPCIDIDQREFFRPPPRPAASWINAFHDWIPEEEEEEEEEEEDEEERREAPVASPWKRFQNAADWLSLRQHYGSPPPLEALRLRVACGAFDVARRWIDRGLERRPAALHLCCDNDADPDGTDWGWPWFFFPDAGYGAAAFTIRLTKLRLSGLSLTRDFADAVAADFPVLEDMELHDCRCEFTSLTSASLRSVSIEYRVHVDKLRLTTPGLVSLRVLGHGAPPVSILDHEAQAPPVAEAALAGRAGDLGVLRYLRGARTLRLSRFSTEALLDDGEPFPLFRNLRTLVLDECDVGADCHVLRRFLRNAPFLETLAVRNCLRNSPFYGGGAPVYRKSRKRKRKRKRSDEQPAPPACYPCWNLKMVELEFSEDNALFELSSALRDITKEVVHPIEGSVQDGRRTVKIKYT</sequence>
<dbReference type="SMART" id="SM00256">
    <property type="entry name" value="FBOX"/>
    <property type="match status" value="1"/>
</dbReference>
<name>A0ABC9F166_9POAL</name>
<dbReference type="InterPro" id="IPR001810">
    <property type="entry name" value="F-box_dom"/>
</dbReference>
<organism evidence="3 4">
    <name type="scientific">Urochloa decumbens</name>
    <dbReference type="NCBI Taxonomy" id="240449"/>
    <lineage>
        <taxon>Eukaryota</taxon>
        <taxon>Viridiplantae</taxon>
        <taxon>Streptophyta</taxon>
        <taxon>Embryophyta</taxon>
        <taxon>Tracheophyta</taxon>
        <taxon>Spermatophyta</taxon>
        <taxon>Magnoliopsida</taxon>
        <taxon>Liliopsida</taxon>
        <taxon>Poales</taxon>
        <taxon>Poaceae</taxon>
        <taxon>PACMAD clade</taxon>
        <taxon>Panicoideae</taxon>
        <taxon>Panicodae</taxon>
        <taxon>Paniceae</taxon>
        <taxon>Melinidinae</taxon>
        <taxon>Urochloa</taxon>
    </lineage>
</organism>